<name>A0ABW6XLE9_9ACTN</name>
<dbReference type="EMBL" id="JBIBDZ010000002">
    <property type="protein sequence ID" value="MFF5918317.1"/>
    <property type="molecule type" value="Genomic_DNA"/>
</dbReference>
<dbReference type="PROSITE" id="PS51257">
    <property type="entry name" value="PROKAR_LIPOPROTEIN"/>
    <property type="match status" value="1"/>
</dbReference>
<evidence type="ECO:0000313" key="3">
    <source>
        <dbReference type="EMBL" id="MFF5918317.1"/>
    </source>
</evidence>
<feature type="compositionally biased region" description="Polar residues" evidence="1">
    <location>
        <begin position="42"/>
        <end position="59"/>
    </location>
</feature>
<sequence length="195" mass="20087">MNVRYGRNAYRAGAVVAATCAAVLLAGCGAEEKPKSTDKPAATSSAPQKGTETGAQPSATVEEPTETLAVLKGPDGFEVSINSAVRDGGGFLTVKGVLKNTSDNPHAVPDMRGVETEVVKHGKSLGGATLVDAIGKKRYYVLRDTDGRPLTTTGLGILAAGGTVEVFMQFPAPPPTATDVSFQLPTFEPATLKLS</sequence>
<evidence type="ECO:0000256" key="2">
    <source>
        <dbReference type="SAM" id="SignalP"/>
    </source>
</evidence>
<reference evidence="3 4" key="1">
    <citation type="submission" date="2024-10" db="EMBL/GenBank/DDBJ databases">
        <title>The Natural Products Discovery Center: Release of the First 8490 Sequenced Strains for Exploring Actinobacteria Biosynthetic Diversity.</title>
        <authorList>
            <person name="Kalkreuter E."/>
            <person name="Kautsar S.A."/>
            <person name="Yang D."/>
            <person name="Bader C.D."/>
            <person name="Teijaro C.N."/>
            <person name="Fluegel L."/>
            <person name="Davis C.M."/>
            <person name="Simpson J.R."/>
            <person name="Lauterbach L."/>
            <person name="Steele A.D."/>
            <person name="Gui C."/>
            <person name="Meng S."/>
            <person name="Li G."/>
            <person name="Viehrig K."/>
            <person name="Ye F."/>
            <person name="Su P."/>
            <person name="Kiefer A.F."/>
            <person name="Nichols A."/>
            <person name="Cepeda A.J."/>
            <person name="Yan W."/>
            <person name="Fan B."/>
            <person name="Jiang Y."/>
            <person name="Adhikari A."/>
            <person name="Zheng C.-J."/>
            <person name="Schuster L."/>
            <person name="Cowan T.M."/>
            <person name="Smanski M.J."/>
            <person name="Chevrette M.G."/>
            <person name="De Carvalho L.P.S."/>
            <person name="Shen B."/>
        </authorList>
    </citation>
    <scope>NUCLEOTIDE SEQUENCE [LARGE SCALE GENOMIC DNA]</scope>
    <source>
        <strain evidence="3 4">NPDC012605</strain>
    </source>
</reference>
<proteinExistence type="predicted"/>
<keyword evidence="2" id="KW-0732">Signal</keyword>
<gene>
    <name evidence="3" type="ORF">ACFY8C_08225</name>
</gene>
<comment type="caution">
    <text evidence="3">The sequence shown here is derived from an EMBL/GenBank/DDBJ whole genome shotgun (WGS) entry which is preliminary data.</text>
</comment>
<feature type="signal peptide" evidence="2">
    <location>
        <begin position="1"/>
        <end position="26"/>
    </location>
</feature>
<dbReference type="RefSeq" id="WP_388305866.1">
    <property type="nucleotide sequence ID" value="NZ_JBIBDZ010000002.1"/>
</dbReference>
<feature type="chain" id="PRO_5046598565" description="DUF4352 domain-containing protein" evidence="2">
    <location>
        <begin position="27"/>
        <end position="195"/>
    </location>
</feature>
<dbReference type="Proteomes" id="UP001602370">
    <property type="component" value="Unassembled WGS sequence"/>
</dbReference>
<accession>A0ABW6XLE9</accession>
<evidence type="ECO:0000313" key="4">
    <source>
        <dbReference type="Proteomes" id="UP001602370"/>
    </source>
</evidence>
<keyword evidence="4" id="KW-1185">Reference proteome</keyword>
<feature type="region of interest" description="Disordered" evidence="1">
    <location>
        <begin position="31"/>
        <end position="64"/>
    </location>
</feature>
<evidence type="ECO:0000256" key="1">
    <source>
        <dbReference type="SAM" id="MobiDB-lite"/>
    </source>
</evidence>
<evidence type="ECO:0008006" key="5">
    <source>
        <dbReference type="Google" id="ProtNLM"/>
    </source>
</evidence>
<organism evidence="3 4">
    <name type="scientific">Streptomyces flavochromogenes</name>
    <dbReference type="NCBI Taxonomy" id="68199"/>
    <lineage>
        <taxon>Bacteria</taxon>
        <taxon>Bacillati</taxon>
        <taxon>Actinomycetota</taxon>
        <taxon>Actinomycetes</taxon>
        <taxon>Kitasatosporales</taxon>
        <taxon>Streptomycetaceae</taxon>
        <taxon>Streptomyces</taxon>
    </lineage>
</organism>
<protein>
    <recommendedName>
        <fullName evidence="5">DUF4352 domain-containing protein</fullName>
    </recommendedName>
</protein>